<accession>A0AAD8PKI6</accession>
<dbReference type="GeneID" id="85449418"/>
<evidence type="ECO:0000256" key="1">
    <source>
        <dbReference type="SAM" id="Phobius"/>
    </source>
</evidence>
<feature type="transmembrane region" description="Helical" evidence="1">
    <location>
        <begin position="17"/>
        <end position="41"/>
    </location>
</feature>
<name>A0AAD8PKI6_9PEZI</name>
<proteinExistence type="predicted"/>
<comment type="caution">
    <text evidence="2">The sequence shown here is derived from an EMBL/GenBank/DDBJ whole genome shotgun (WGS) entry which is preliminary data.</text>
</comment>
<organism evidence="2 3">
    <name type="scientific">Colletotrichum navitas</name>
    <dbReference type="NCBI Taxonomy" id="681940"/>
    <lineage>
        <taxon>Eukaryota</taxon>
        <taxon>Fungi</taxon>
        <taxon>Dikarya</taxon>
        <taxon>Ascomycota</taxon>
        <taxon>Pezizomycotina</taxon>
        <taxon>Sordariomycetes</taxon>
        <taxon>Hypocreomycetidae</taxon>
        <taxon>Glomerellales</taxon>
        <taxon>Glomerellaceae</taxon>
        <taxon>Colletotrichum</taxon>
        <taxon>Colletotrichum graminicola species complex</taxon>
    </lineage>
</organism>
<sequence>MWTRIRVLSAWHPTHGIWYFLFPPAVSRFVFVFVFRCFFFFSSFLSPFFARLGTANTPAVLLGPGIDARHDESGVGSVQCNADGPGPAYRTKLMNGDDGIQGDKVERERDSALHEPEVGMGMVRWWNQPGRGPARRRCRPRLDLGWAGLRSCRFVLLHAPEYLSIPISMVH</sequence>
<reference evidence="2" key="1">
    <citation type="submission" date="2021-06" db="EMBL/GenBank/DDBJ databases">
        <title>Comparative genomics, transcriptomics and evolutionary studies reveal genomic signatures of adaptation to plant cell wall in hemibiotrophic fungi.</title>
        <authorList>
            <consortium name="DOE Joint Genome Institute"/>
            <person name="Baroncelli R."/>
            <person name="Diaz J.F."/>
            <person name="Benocci T."/>
            <person name="Peng M."/>
            <person name="Battaglia E."/>
            <person name="Haridas S."/>
            <person name="Andreopoulos W."/>
            <person name="Labutti K."/>
            <person name="Pangilinan J."/>
            <person name="Floch G.L."/>
            <person name="Makela M.R."/>
            <person name="Henrissat B."/>
            <person name="Grigoriev I.V."/>
            <person name="Crouch J.A."/>
            <person name="De Vries R.P."/>
            <person name="Sukno S.A."/>
            <person name="Thon M.R."/>
        </authorList>
    </citation>
    <scope>NUCLEOTIDE SEQUENCE</scope>
    <source>
        <strain evidence="2">CBS 125086</strain>
    </source>
</reference>
<evidence type="ECO:0000313" key="3">
    <source>
        <dbReference type="Proteomes" id="UP001230504"/>
    </source>
</evidence>
<dbReference type="EMBL" id="JAHLJV010000136">
    <property type="protein sequence ID" value="KAK1569411.1"/>
    <property type="molecule type" value="Genomic_DNA"/>
</dbReference>
<keyword evidence="1" id="KW-1133">Transmembrane helix</keyword>
<dbReference type="AlphaFoldDB" id="A0AAD8PKI6"/>
<dbReference type="RefSeq" id="XP_060407656.1">
    <property type="nucleotide sequence ID" value="XM_060565178.1"/>
</dbReference>
<keyword evidence="1" id="KW-0472">Membrane</keyword>
<keyword evidence="1" id="KW-0812">Transmembrane</keyword>
<dbReference type="Proteomes" id="UP001230504">
    <property type="component" value="Unassembled WGS sequence"/>
</dbReference>
<evidence type="ECO:0000313" key="2">
    <source>
        <dbReference type="EMBL" id="KAK1569411.1"/>
    </source>
</evidence>
<gene>
    <name evidence="2" type="ORF">LY79DRAFT_86922</name>
</gene>
<keyword evidence="3" id="KW-1185">Reference proteome</keyword>
<protein>
    <submittedName>
        <fullName evidence="2">Uncharacterized protein</fullName>
    </submittedName>
</protein>